<sequence length="66" mass="7437">NDFYGPTVKVKNFTLDVFDEDPRQLANFPNITGHLCYNQTDPLGTTPLLVNCSTSILGRYIRLSMT</sequence>
<reference evidence="1" key="1">
    <citation type="journal article" date="2023" name="PLoS Negl. Trop. Dis.">
        <title>A genome sequence for Biomphalaria pfeifferi, the major vector snail for the human-infecting parasite Schistosoma mansoni.</title>
        <authorList>
            <person name="Bu L."/>
            <person name="Lu L."/>
            <person name="Laidemitt M.R."/>
            <person name="Zhang S.M."/>
            <person name="Mutuku M."/>
            <person name="Mkoji G."/>
            <person name="Steinauer M."/>
            <person name="Loker E.S."/>
        </authorList>
    </citation>
    <scope>NUCLEOTIDE SEQUENCE</scope>
    <source>
        <strain evidence="1">KasaAsao</strain>
    </source>
</reference>
<feature type="non-terminal residue" evidence="1">
    <location>
        <position position="1"/>
    </location>
</feature>
<protein>
    <submittedName>
        <fullName evidence="1">Fucolectin-7</fullName>
    </submittedName>
</protein>
<proteinExistence type="predicted"/>
<dbReference type="Proteomes" id="UP001233172">
    <property type="component" value="Unassembled WGS sequence"/>
</dbReference>
<dbReference type="EMBL" id="JASAOG010000185">
    <property type="protein sequence ID" value="KAK0045129.1"/>
    <property type="molecule type" value="Genomic_DNA"/>
</dbReference>
<keyword evidence="2" id="KW-1185">Reference proteome</keyword>
<reference evidence="1" key="2">
    <citation type="submission" date="2023-04" db="EMBL/GenBank/DDBJ databases">
        <authorList>
            <person name="Bu L."/>
            <person name="Lu L."/>
            <person name="Laidemitt M.R."/>
            <person name="Zhang S.M."/>
            <person name="Mutuku M."/>
            <person name="Mkoji G."/>
            <person name="Steinauer M."/>
            <person name="Loker E.S."/>
        </authorList>
    </citation>
    <scope>NUCLEOTIDE SEQUENCE</scope>
    <source>
        <strain evidence="1">KasaAsao</strain>
        <tissue evidence="1">Whole Snail</tissue>
    </source>
</reference>
<comment type="caution">
    <text evidence="1">The sequence shown here is derived from an EMBL/GenBank/DDBJ whole genome shotgun (WGS) entry which is preliminary data.</text>
</comment>
<organism evidence="1 2">
    <name type="scientific">Biomphalaria pfeifferi</name>
    <name type="common">Bloodfluke planorb</name>
    <name type="synonym">Freshwater snail</name>
    <dbReference type="NCBI Taxonomy" id="112525"/>
    <lineage>
        <taxon>Eukaryota</taxon>
        <taxon>Metazoa</taxon>
        <taxon>Spiralia</taxon>
        <taxon>Lophotrochozoa</taxon>
        <taxon>Mollusca</taxon>
        <taxon>Gastropoda</taxon>
        <taxon>Heterobranchia</taxon>
        <taxon>Euthyneura</taxon>
        <taxon>Panpulmonata</taxon>
        <taxon>Hygrophila</taxon>
        <taxon>Lymnaeoidea</taxon>
        <taxon>Planorbidae</taxon>
        <taxon>Biomphalaria</taxon>
    </lineage>
</organism>
<evidence type="ECO:0000313" key="1">
    <source>
        <dbReference type="EMBL" id="KAK0045129.1"/>
    </source>
</evidence>
<gene>
    <name evidence="1" type="ORF">Bpfe_025401</name>
</gene>
<accession>A0AAD8B0H8</accession>
<name>A0AAD8B0H8_BIOPF</name>
<evidence type="ECO:0000313" key="2">
    <source>
        <dbReference type="Proteomes" id="UP001233172"/>
    </source>
</evidence>
<dbReference type="AlphaFoldDB" id="A0AAD8B0H8"/>